<gene>
    <name evidence="1" type="ORF">SVIM_LOCUS202446</name>
</gene>
<evidence type="ECO:0000313" key="1">
    <source>
        <dbReference type="EMBL" id="VFU37786.1"/>
    </source>
</evidence>
<proteinExistence type="predicted"/>
<sequence>MKKEMNGINAPARMRMADNEKAEAKKILQIKRAEDDAESNISGLDGIIVVNHEHELPTMHTVFNLEREISQPNLLMLKKADIDPARILPQIPVEVNENLTLEMKPQGY</sequence>
<dbReference type="EMBL" id="CAADRP010001335">
    <property type="protein sequence ID" value="VFU37786.1"/>
    <property type="molecule type" value="Genomic_DNA"/>
</dbReference>
<accession>A0A6N2LQG1</accession>
<organism evidence="1">
    <name type="scientific">Salix viminalis</name>
    <name type="common">Common osier</name>
    <name type="synonym">Basket willow</name>
    <dbReference type="NCBI Taxonomy" id="40686"/>
    <lineage>
        <taxon>Eukaryota</taxon>
        <taxon>Viridiplantae</taxon>
        <taxon>Streptophyta</taxon>
        <taxon>Embryophyta</taxon>
        <taxon>Tracheophyta</taxon>
        <taxon>Spermatophyta</taxon>
        <taxon>Magnoliopsida</taxon>
        <taxon>eudicotyledons</taxon>
        <taxon>Gunneridae</taxon>
        <taxon>Pentapetalae</taxon>
        <taxon>rosids</taxon>
        <taxon>fabids</taxon>
        <taxon>Malpighiales</taxon>
        <taxon>Salicaceae</taxon>
        <taxon>Saliceae</taxon>
        <taxon>Salix</taxon>
    </lineage>
</organism>
<reference evidence="1" key="1">
    <citation type="submission" date="2019-03" db="EMBL/GenBank/DDBJ databases">
        <authorList>
            <person name="Mank J."/>
            <person name="Almeida P."/>
        </authorList>
    </citation>
    <scope>NUCLEOTIDE SEQUENCE</scope>
    <source>
        <strain evidence="1">78183</strain>
    </source>
</reference>
<dbReference type="AlphaFoldDB" id="A0A6N2LQG1"/>
<protein>
    <submittedName>
        <fullName evidence="1">Uncharacterized protein</fullName>
    </submittedName>
</protein>
<name>A0A6N2LQG1_SALVM</name>